<keyword evidence="1" id="KW-0328">Glycosyltransferase</keyword>
<protein>
    <submittedName>
        <fullName evidence="5">Glycosyltransferase involved in cell wall biosynthesis</fullName>
    </submittedName>
</protein>
<reference evidence="5 6" key="1">
    <citation type="submission" date="2020-07" db="EMBL/GenBank/DDBJ databases">
        <title>Sequencing the genomes of 1000 actinobacteria strains.</title>
        <authorList>
            <person name="Klenk H.-P."/>
        </authorList>
    </citation>
    <scope>NUCLEOTIDE SEQUENCE [LARGE SCALE GENOMIC DNA]</scope>
    <source>
        <strain evidence="5 6">DSM 44749</strain>
    </source>
</reference>
<comment type="caution">
    <text evidence="5">The sequence shown here is derived from an EMBL/GenBank/DDBJ whole genome shotgun (WGS) entry which is preliminary data.</text>
</comment>
<dbReference type="PANTHER" id="PTHR45947:SF3">
    <property type="entry name" value="SULFOQUINOVOSYL TRANSFERASE SQD2"/>
    <property type="match status" value="1"/>
</dbReference>
<keyword evidence="2" id="KW-0808">Transferase</keyword>
<dbReference type="GO" id="GO:0016758">
    <property type="term" value="F:hexosyltransferase activity"/>
    <property type="evidence" value="ECO:0007669"/>
    <property type="project" value="TreeGrafter"/>
</dbReference>
<proteinExistence type="predicted"/>
<sequence length="301" mass="31496">MEALSAALRRLWRGGRPDVVHAHHWTAVLAARSAAPGVPVAQLVHGAAMEAGGGRGAVERAVLRDVDRVLVTSVEDRRRLFAAGVEPDRLQIVPATVDTDEFRPAGPALRRGERPRLVALGGLGLRSGAEYAVRALTGVPAAELLLAGGRPAGEPDADRDRLFALATRCGVANRVRFLGPVGRVDVPRLLRSADVVVCPAPYWTTGFGALEGMACGCAVVSAQVSAHTDLVVDQVSGLVVAPRDAAALARGLRTALKGRSRSQALGLAGRNRVEAAYRRAHGVEALDQALDRARARSAVAG</sequence>
<dbReference type="Pfam" id="PF13579">
    <property type="entry name" value="Glyco_trans_4_4"/>
    <property type="match status" value="1"/>
</dbReference>
<dbReference type="Pfam" id="PF00534">
    <property type="entry name" value="Glycos_transf_1"/>
    <property type="match status" value="1"/>
</dbReference>
<evidence type="ECO:0000313" key="6">
    <source>
        <dbReference type="Proteomes" id="UP000549695"/>
    </source>
</evidence>
<evidence type="ECO:0000259" key="3">
    <source>
        <dbReference type="Pfam" id="PF00534"/>
    </source>
</evidence>
<dbReference type="GO" id="GO:1901137">
    <property type="term" value="P:carbohydrate derivative biosynthetic process"/>
    <property type="evidence" value="ECO:0007669"/>
    <property type="project" value="UniProtKB-ARBA"/>
</dbReference>
<evidence type="ECO:0000313" key="5">
    <source>
        <dbReference type="EMBL" id="NYG00206.1"/>
    </source>
</evidence>
<feature type="domain" description="Glycosyl transferase family 1" evidence="3">
    <location>
        <begin position="111"/>
        <end position="271"/>
    </location>
</feature>
<keyword evidence="6" id="KW-1185">Reference proteome</keyword>
<accession>A0A852W2M2</accession>
<dbReference type="InterPro" id="IPR050194">
    <property type="entry name" value="Glycosyltransferase_grp1"/>
</dbReference>
<evidence type="ECO:0000256" key="1">
    <source>
        <dbReference type="ARBA" id="ARBA00022676"/>
    </source>
</evidence>
<dbReference type="PANTHER" id="PTHR45947">
    <property type="entry name" value="SULFOQUINOVOSYL TRANSFERASE SQD2"/>
    <property type="match status" value="1"/>
</dbReference>
<dbReference type="InterPro" id="IPR001296">
    <property type="entry name" value="Glyco_trans_1"/>
</dbReference>
<dbReference type="InterPro" id="IPR028098">
    <property type="entry name" value="Glyco_trans_4-like_N"/>
</dbReference>
<organism evidence="5 6">
    <name type="scientific">Pseudonocardia alni</name>
    <name type="common">Amycolata alni</name>
    <dbReference type="NCBI Taxonomy" id="33907"/>
    <lineage>
        <taxon>Bacteria</taxon>
        <taxon>Bacillati</taxon>
        <taxon>Actinomycetota</taxon>
        <taxon>Actinomycetes</taxon>
        <taxon>Pseudonocardiales</taxon>
        <taxon>Pseudonocardiaceae</taxon>
        <taxon>Pseudonocardia</taxon>
    </lineage>
</organism>
<dbReference type="AlphaFoldDB" id="A0A852W2M2"/>
<dbReference type="Gene3D" id="3.40.50.2000">
    <property type="entry name" value="Glycogen Phosphorylase B"/>
    <property type="match status" value="2"/>
</dbReference>
<dbReference type="Proteomes" id="UP000549695">
    <property type="component" value="Unassembled WGS sequence"/>
</dbReference>
<evidence type="ECO:0000259" key="4">
    <source>
        <dbReference type="Pfam" id="PF13579"/>
    </source>
</evidence>
<evidence type="ECO:0000256" key="2">
    <source>
        <dbReference type="ARBA" id="ARBA00022679"/>
    </source>
</evidence>
<name>A0A852W2M2_PSEA5</name>
<dbReference type="SUPFAM" id="SSF53756">
    <property type="entry name" value="UDP-Glycosyltransferase/glycogen phosphorylase"/>
    <property type="match status" value="1"/>
</dbReference>
<dbReference type="EMBL" id="JACCCZ010000001">
    <property type="protein sequence ID" value="NYG00206.1"/>
    <property type="molecule type" value="Genomic_DNA"/>
</dbReference>
<feature type="domain" description="Glycosyltransferase subfamily 4-like N-terminal" evidence="4">
    <location>
        <begin position="4"/>
        <end position="94"/>
    </location>
</feature>
<gene>
    <name evidence="5" type="ORF">HDA37_000491</name>
</gene>